<reference evidence="8" key="1">
    <citation type="submission" date="2021-11" db="EMBL/GenBank/DDBJ databases">
        <title>Streptomyces corallinus and Kineosporia corallina sp. nov., two new coral-derived marine actinobacteria.</title>
        <authorList>
            <person name="Buangrab K."/>
            <person name="Sutthacheep M."/>
            <person name="Yeemin T."/>
            <person name="Harunari E."/>
            <person name="Igarashi Y."/>
            <person name="Sripreechasak P."/>
            <person name="Kanchanasin P."/>
            <person name="Tanasupawat S."/>
            <person name="Phongsopitanun W."/>
        </authorList>
    </citation>
    <scope>NUCLEOTIDE SEQUENCE</scope>
    <source>
        <strain evidence="8">JCM 31032</strain>
    </source>
</reference>
<evidence type="ECO:0000313" key="8">
    <source>
        <dbReference type="EMBL" id="MCD5310408.1"/>
    </source>
</evidence>
<comment type="similarity">
    <text evidence="2 5">Belongs to the Nudix hydrolase family.</text>
</comment>
<sequence>MKVRRARVVTLAPTGRVAMIERYVRGHRYLSVPGGRMEPGETPEQTAIREIEEELGLEITLAGRLPDHDGQAYFIAVVPDEVELQMSGPEMKHSSRNNRYTPRWVDAATLDGLPLRQPVRPLITTAALAVAATMSVVEPVAEPMGDASPGLAEPGSPETAKGEELTDVGAPVEQVAAPESVEAAEPVADLVLPPLSGPRADYDPAAATFTFGHSLRRRFTFRARGRSRDERVGVRR</sequence>
<dbReference type="RefSeq" id="WP_231439332.1">
    <property type="nucleotide sequence ID" value="NZ_JAJOMB010000002.1"/>
</dbReference>
<dbReference type="PANTHER" id="PTHR43046">
    <property type="entry name" value="GDP-MANNOSE MANNOSYL HYDROLASE"/>
    <property type="match status" value="1"/>
</dbReference>
<dbReference type="Pfam" id="PF00293">
    <property type="entry name" value="NUDIX"/>
    <property type="match status" value="1"/>
</dbReference>
<feature type="domain" description="Nudix hydrolase" evidence="7">
    <location>
        <begin position="1"/>
        <end position="127"/>
    </location>
</feature>
<dbReference type="Proteomes" id="UP001138997">
    <property type="component" value="Unassembled WGS sequence"/>
</dbReference>
<keyword evidence="4" id="KW-0460">Magnesium</keyword>
<dbReference type="PROSITE" id="PS51462">
    <property type="entry name" value="NUDIX"/>
    <property type="match status" value="1"/>
</dbReference>
<evidence type="ECO:0000259" key="7">
    <source>
        <dbReference type="PROSITE" id="PS51462"/>
    </source>
</evidence>
<keyword evidence="3 5" id="KW-0378">Hydrolase</keyword>
<evidence type="ECO:0000256" key="1">
    <source>
        <dbReference type="ARBA" id="ARBA00001946"/>
    </source>
</evidence>
<dbReference type="EMBL" id="JAJOMB010000002">
    <property type="protein sequence ID" value="MCD5310408.1"/>
    <property type="molecule type" value="Genomic_DNA"/>
</dbReference>
<dbReference type="GO" id="GO:0016787">
    <property type="term" value="F:hydrolase activity"/>
    <property type="evidence" value="ECO:0007669"/>
    <property type="project" value="UniProtKB-KW"/>
</dbReference>
<evidence type="ECO:0000256" key="2">
    <source>
        <dbReference type="ARBA" id="ARBA00005582"/>
    </source>
</evidence>
<comment type="cofactor">
    <cofactor evidence="1">
        <name>Mg(2+)</name>
        <dbReference type="ChEBI" id="CHEBI:18420"/>
    </cofactor>
</comment>
<evidence type="ECO:0000256" key="3">
    <source>
        <dbReference type="ARBA" id="ARBA00022801"/>
    </source>
</evidence>
<dbReference type="InterPro" id="IPR020084">
    <property type="entry name" value="NUDIX_hydrolase_CS"/>
</dbReference>
<gene>
    <name evidence="8" type="ORF">LR394_05845</name>
</gene>
<dbReference type="Gene3D" id="3.90.79.10">
    <property type="entry name" value="Nucleoside Triphosphate Pyrophosphohydrolase"/>
    <property type="match status" value="1"/>
</dbReference>
<organism evidence="8 9">
    <name type="scientific">Kineosporia babensis</name>
    <dbReference type="NCBI Taxonomy" id="499548"/>
    <lineage>
        <taxon>Bacteria</taxon>
        <taxon>Bacillati</taxon>
        <taxon>Actinomycetota</taxon>
        <taxon>Actinomycetes</taxon>
        <taxon>Kineosporiales</taxon>
        <taxon>Kineosporiaceae</taxon>
        <taxon>Kineosporia</taxon>
    </lineage>
</organism>
<dbReference type="PRINTS" id="PR00502">
    <property type="entry name" value="NUDIXFAMILY"/>
</dbReference>
<keyword evidence="9" id="KW-1185">Reference proteome</keyword>
<dbReference type="InterPro" id="IPR020476">
    <property type="entry name" value="Nudix_hydrolase"/>
</dbReference>
<evidence type="ECO:0000313" key="9">
    <source>
        <dbReference type="Proteomes" id="UP001138997"/>
    </source>
</evidence>
<dbReference type="SUPFAM" id="SSF55811">
    <property type="entry name" value="Nudix"/>
    <property type="match status" value="1"/>
</dbReference>
<dbReference type="InterPro" id="IPR000086">
    <property type="entry name" value="NUDIX_hydrolase_dom"/>
</dbReference>
<dbReference type="PANTHER" id="PTHR43046:SF12">
    <property type="entry name" value="GDP-MANNOSE MANNOSYL HYDROLASE"/>
    <property type="match status" value="1"/>
</dbReference>
<comment type="caution">
    <text evidence="8">The sequence shown here is derived from an EMBL/GenBank/DDBJ whole genome shotgun (WGS) entry which is preliminary data.</text>
</comment>
<dbReference type="PROSITE" id="PS00893">
    <property type="entry name" value="NUDIX_BOX"/>
    <property type="match status" value="1"/>
</dbReference>
<evidence type="ECO:0000256" key="5">
    <source>
        <dbReference type="RuleBase" id="RU003476"/>
    </source>
</evidence>
<name>A0A9X1SXS0_9ACTN</name>
<proteinExistence type="inferred from homology"/>
<dbReference type="InterPro" id="IPR015797">
    <property type="entry name" value="NUDIX_hydrolase-like_dom_sf"/>
</dbReference>
<evidence type="ECO:0000256" key="6">
    <source>
        <dbReference type="SAM" id="MobiDB-lite"/>
    </source>
</evidence>
<dbReference type="AlphaFoldDB" id="A0A9X1SXS0"/>
<feature type="region of interest" description="Disordered" evidence="6">
    <location>
        <begin position="144"/>
        <end position="166"/>
    </location>
</feature>
<protein>
    <submittedName>
        <fullName evidence="8">NUDIX domain-containing protein</fullName>
    </submittedName>
</protein>
<evidence type="ECO:0000256" key="4">
    <source>
        <dbReference type="ARBA" id="ARBA00022842"/>
    </source>
</evidence>
<accession>A0A9X1SXS0</accession>